<sequence>MTAQTCIPALDSRPRHDAISEQNVSARSHMPTGTLGTPAITMMVVAAAAPLTVLSGGTPLGILNGTGAGFPASFLIVGVALLLFSIGFAAMTRRVGGSGAFFNAIGHGLHPALGLGSSMLALFTYATIQVGICCFLGMQITVCLEPLLGTATPWWAWSLAAIAITGILGYRNIAMSAGVLNVLIAGEIGVALVLCVAVFAHHAPTGIDFASTFAPSAAFSGAPGVAVIFAIASFVGFESTAIYRSEARDPDVTVPRATYVAVVFVALLYTASSFAIVTAWCTAAANTDTTAVLSAGNMLQITAERYVGGWFSTIVSVLIVTSLFAAVLSFHNVLARYLQSMADARALPSALGRVSARRGSPTVASLTTTVISATIVVAVAVAGLDPFTQVFSWFSGVAVLGFVTLLVLTCVAVVVTFARRADLRVAEGPWRAIIAPAAGAVLLIAILACSLMYFPHLVGELDATGTPAFGPICAVLVACAAGALIAGVVEACIMRRANTRAYRELERALAR</sequence>
<feature type="transmembrane region" description="Helical" evidence="6">
    <location>
        <begin position="468"/>
        <end position="493"/>
    </location>
</feature>
<evidence type="ECO:0000256" key="3">
    <source>
        <dbReference type="ARBA" id="ARBA00022692"/>
    </source>
</evidence>
<dbReference type="RefSeq" id="WP_101398395.1">
    <property type="nucleotide sequence ID" value="NZ_PCHH01000001.1"/>
</dbReference>
<dbReference type="Pfam" id="PF13520">
    <property type="entry name" value="AA_permease_2"/>
    <property type="match status" value="1"/>
</dbReference>
<evidence type="ECO:0000256" key="5">
    <source>
        <dbReference type="ARBA" id="ARBA00023136"/>
    </source>
</evidence>
<feature type="transmembrane region" description="Helical" evidence="6">
    <location>
        <begin position="180"/>
        <end position="201"/>
    </location>
</feature>
<dbReference type="InterPro" id="IPR002293">
    <property type="entry name" value="AA/rel_permease1"/>
</dbReference>
<keyword evidence="5 6" id="KW-0472">Membrane</keyword>
<gene>
    <name evidence="7" type="ORF">CQR50_0515</name>
</gene>
<dbReference type="Proteomes" id="UP000233762">
    <property type="component" value="Unassembled WGS sequence"/>
</dbReference>
<protein>
    <submittedName>
        <fullName evidence="7">Amino acid transporter</fullName>
    </submittedName>
</protein>
<keyword evidence="2" id="KW-1003">Cell membrane</keyword>
<evidence type="ECO:0000256" key="6">
    <source>
        <dbReference type="SAM" id="Phobius"/>
    </source>
</evidence>
<feature type="transmembrane region" description="Helical" evidence="6">
    <location>
        <begin position="306"/>
        <end position="330"/>
    </location>
</feature>
<feature type="transmembrane region" description="Helical" evidence="6">
    <location>
        <begin position="390"/>
        <end position="418"/>
    </location>
</feature>
<dbReference type="GO" id="GO:0005886">
    <property type="term" value="C:plasma membrane"/>
    <property type="evidence" value="ECO:0007669"/>
    <property type="project" value="UniProtKB-SubCell"/>
</dbReference>
<dbReference type="PANTHER" id="PTHR42770">
    <property type="entry name" value="AMINO ACID TRANSPORTER-RELATED"/>
    <property type="match status" value="1"/>
</dbReference>
<dbReference type="GO" id="GO:0022857">
    <property type="term" value="F:transmembrane transporter activity"/>
    <property type="evidence" value="ECO:0007669"/>
    <property type="project" value="InterPro"/>
</dbReference>
<evidence type="ECO:0000256" key="1">
    <source>
        <dbReference type="ARBA" id="ARBA00004651"/>
    </source>
</evidence>
<proteinExistence type="predicted"/>
<feature type="transmembrane region" description="Helical" evidence="6">
    <location>
        <begin position="213"/>
        <end position="237"/>
    </location>
</feature>
<feature type="transmembrane region" description="Helical" evidence="6">
    <location>
        <begin position="154"/>
        <end position="173"/>
    </location>
</feature>
<evidence type="ECO:0000256" key="2">
    <source>
        <dbReference type="ARBA" id="ARBA00022475"/>
    </source>
</evidence>
<dbReference type="PANTHER" id="PTHR42770:SF16">
    <property type="entry name" value="AMINO ACID PERMEASE"/>
    <property type="match status" value="1"/>
</dbReference>
<dbReference type="EMBL" id="PCHH01000001">
    <property type="protein sequence ID" value="PKV05260.1"/>
    <property type="molecule type" value="Genomic_DNA"/>
</dbReference>
<feature type="transmembrane region" description="Helical" evidence="6">
    <location>
        <begin position="35"/>
        <end position="56"/>
    </location>
</feature>
<dbReference type="PIRSF" id="PIRSF006060">
    <property type="entry name" value="AA_transporter"/>
    <property type="match status" value="1"/>
</dbReference>
<feature type="transmembrane region" description="Helical" evidence="6">
    <location>
        <begin position="430"/>
        <end position="456"/>
    </location>
</feature>
<comment type="caution">
    <text evidence="7">The sequence shown here is derived from an EMBL/GenBank/DDBJ whole genome shotgun (WGS) entry which is preliminary data.</text>
</comment>
<reference evidence="7 8" key="1">
    <citation type="submission" date="2017-10" db="EMBL/GenBank/DDBJ databases">
        <title>Bifidobacterium genomics.</title>
        <authorList>
            <person name="Lugli G.A."/>
            <person name="Milani C."/>
            <person name="Mancabelli L."/>
        </authorList>
    </citation>
    <scope>NUCLEOTIDE SEQUENCE [LARGE SCALE GENOMIC DNA]</scope>
    <source>
        <strain evidence="7 8">1520B</strain>
    </source>
</reference>
<feature type="transmembrane region" description="Helical" evidence="6">
    <location>
        <begin position="68"/>
        <end position="91"/>
    </location>
</feature>
<dbReference type="InterPro" id="IPR050367">
    <property type="entry name" value="APC_superfamily"/>
</dbReference>
<feature type="transmembrane region" description="Helical" evidence="6">
    <location>
        <begin position="112"/>
        <end position="142"/>
    </location>
</feature>
<evidence type="ECO:0000313" key="8">
    <source>
        <dbReference type="Proteomes" id="UP000233762"/>
    </source>
</evidence>
<evidence type="ECO:0000256" key="4">
    <source>
        <dbReference type="ARBA" id="ARBA00022989"/>
    </source>
</evidence>
<comment type="subcellular location">
    <subcellularLocation>
        <location evidence="1">Cell membrane</location>
        <topology evidence="1">Multi-pass membrane protein</topology>
    </subcellularLocation>
</comment>
<name>A0A2N3R7D2_9BIFI</name>
<organism evidence="7 8">
    <name type="scientific">Bifidobacterium pseudolongum subsp. globosum</name>
    <dbReference type="NCBI Taxonomy" id="1690"/>
    <lineage>
        <taxon>Bacteria</taxon>
        <taxon>Bacillati</taxon>
        <taxon>Actinomycetota</taxon>
        <taxon>Actinomycetes</taxon>
        <taxon>Bifidobacteriales</taxon>
        <taxon>Bifidobacteriaceae</taxon>
        <taxon>Bifidobacterium</taxon>
    </lineage>
</organism>
<feature type="transmembrane region" description="Helical" evidence="6">
    <location>
        <begin position="258"/>
        <end position="286"/>
    </location>
</feature>
<dbReference type="Gene3D" id="1.20.1740.10">
    <property type="entry name" value="Amino acid/polyamine transporter I"/>
    <property type="match status" value="1"/>
</dbReference>
<evidence type="ECO:0000313" key="7">
    <source>
        <dbReference type="EMBL" id="PKV05260.1"/>
    </source>
</evidence>
<dbReference type="AlphaFoldDB" id="A0A2N3R7D2"/>
<keyword evidence="4 6" id="KW-1133">Transmembrane helix</keyword>
<feature type="transmembrane region" description="Helical" evidence="6">
    <location>
        <begin position="363"/>
        <end position="384"/>
    </location>
</feature>
<accession>A0A2N3R7D2</accession>
<keyword evidence="3 6" id="KW-0812">Transmembrane</keyword>